<dbReference type="PANTHER" id="PTHR23225:SF2">
    <property type="entry name" value="AT09679P-RELATED"/>
    <property type="match status" value="1"/>
</dbReference>
<feature type="compositionally biased region" description="Acidic residues" evidence="2">
    <location>
        <begin position="655"/>
        <end position="665"/>
    </location>
</feature>
<evidence type="ECO:0000259" key="3">
    <source>
        <dbReference type="PROSITE" id="PS50157"/>
    </source>
</evidence>
<dbReference type="STRING" id="252740.A0A423VZ58"/>
<feature type="domain" description="C2H2-type" evidence="3">
    <location>
        <begin position="351"/>
        <end position="375"/>
    </location>
</feature>
<dbReference type="PROSITE" id="PS50157">
    <property type="entry name" value="ZINC_FINGER_C2H2_2"/>
    <property type="match status" value="1"/>
</dbReference>
<comment type="caution">
    <text evidence="4">The sequence shown here is derived from an EMBL/GenBank/DDBJ whole genome shotgun (WGS) entry which is preliminary data.</text>
</comment>
<feature type="region of interest" description="Disordered" evidence="2">
    <location>
        <begin position="79"/>
        <end position="130"/>
    </location>
</feature>
<sequence length="665" mass="71914">MEYSPFDYDALYQAFPYEVTVYNGQSMSAGDFETTGANTDILFGVDTSSQDAAPWGHTSIQRFLKDTQRAPFFNPVPQPQIPGLTQPVAPMPPTASHGRQGSPFSSNEPSSCSGAQSPPAETELYTESMPSPTDMSLFDPYQPALYEAIEPQRQLFLTGTGDFSTDNHPCVSMLEVNPAEQSQLEWEDSAHAVDFGSPQRSFTYTSQTSSGSTVMDATAPAEAVDHGHKCMASPEELPTMAKDEIKIPDQASVTDYADIAYPTPSIGESEDGSEGEENDETPQSDGDDDDDYYPEKKQASTIPARRANRPKRDAPKKPLEGNVSKKARTIPSASQPAKILAPPTSGGKGSLVCPDCNHTFKDEGTLQIHIKKQHTRPFICVFRFAGCSSTFASKNEWKRHVMSQHLLLHYWLCDIDVCANNKNNHAAAVPASNKRSRGTAARRVKNAVTNVEPHGSPLPDGAIFNRKDLYTQHLRRMHTPSNIKSGHSAKAIKRAHASSPGTLSPCSSPSEWDDHIKAFQSQALRARCQLPEYMECPAPHCSLSFSGADAWDQRMEHVAKHLEKAATGEEEPVVFGGPSDPSLMEWATGPEVAVVRAAGPGRWALNNPLRAAGESRGAGRKRAATSASSSPVAATARGALSPALSSVKSEIIVESGDEDAEGEEE</sequence>
<gene>
    <name evidence="4" type="ORF">VSDG_05404</name>
</gene>
<dbReference type="InterPro" id="IPR039970">
    <property type="entry name" value="TF_Grauzone"/>
</dbReference>
<feature type="compositionally biased region" description="Basic and acidic residues" evidence="2">
    <location>
        <begin position="310"/>
        <end position="319"/>
    </location>
</feature>
<feature type="compositionally biased region" description="Low complexity" evidence="2">
    <location>
        <begin position="102"/>
        <end position="113"/>
    </location>
</feature>
<reference evidence="4 5" key="1">
    <citation type="submission" date="2015-09" db="EMBL/GenBank/DDBJ databases">
        <title>Host preference determinants of Valsa canker pathogens revealed by comparative genomics.</title>
        <authorList>
            <person name="Yin Z."/>
            <person name="Huang L."/>
        </authorList>
    </citation>
    <scope>NUCLEOTIDE SEQUENCE [LARGE SCALE GENOMIC DNA]</scope>
    <source>
        <strain evidence="4 5">YSFL</strain>
    </source>
</reference>
<feature type="compositionally biased region" description="Low complexity" evidence="2">
    <location>
        <begin position="624"/>
        <end position="636"/>
    </location>
</feature>
<dbReference type="PROSITE" id="PS00028">
    <property type="entry name" value="ZINC_FINGER_C2H2_1"/>
    <property type="match status" value="1"/>
</dbReference>
<dbReference type="AlphaFoldDB" id="A0A423VZ58"/>
<dbReference type="SMART" id="SM00355">
    <property type="entry name" value="ZnF_C2H2"/>
    <property type="match status" value="2"/>
</dbReference>
<keyword evidence="5" id="KW-1185">Reference proteome</keyword>
<dbReference type="Gene3D" id="3.30.160.60">
    <property type="entry name" value="Classic Zinc Finger"/>
    <property type="match status" value="1"/>
</dbReference>
<dbReference type="Pfam" id="PF00096">
    <property type="entry name" value="zf-C2H2"/>
    <property type="match status" value="1"/>
</dbReference>
<accession>A0A423VZ58</accession>
<organism evidence="4 5">
    <name type="scientific">Cytospora chrysosperma</name>
    <name type="common">Cytospora canker fungus</name>
    <name type="synonym">Sphaeria chrysosperma</name>
    <dbReference type="NCBI Taxonomy" id="252740"/>
    <lineage>
        <taxon>Eukaryota</taxon>
        <taxon>Fungi</taxon>
        <taxon>Dikarya</taxon>
        <taxon>Ascomycota</taxon>
        <taxon>Pezizomycotina</taxon>
        <taxon>Sordariomycetes</taxon>
        <taxon>Sordariomycetidae</taxon>
        <taxon>Diaporthales</taxon>
        <taxon>Cytosporaceae</taxon>
        <taxon>Cytospora</taxon>
    </lineage>
</organism>
<keyword evidence="1" id="KW-0862">Zinc</keyword>
<evidence type="ECO:0000256" key="1">
    <source>
        <dbReference type="PROSITE-ProRule" id="PRU00042"/>
    </source>
</evidence>
<dbReference type="OrthoDB" id="5388486at2759"/>
<proteinExistence type="predicted"/>
<dbReference type="PANTHER" id="PTHR23225">
    <property type="entry name" value="ZINC FINGER PROTEIN"/>
    <property type="match status" value="1"/>
</dbReference>
<dbReference type="InterPro" id="IPR013087">
    <property type="entry name" value="Znf_C2H2_type"/>
</dbReference>
<keyword evidence="1" id="KW-0479">Metal-binding</keyword>
<feature type="compositionally biased region" description="Acidic residues" evidence="2">
    <location>
        <begin position="268"/>
        <end position="292"/>
    </location>
</feature>
<protein>
    <recommendedName>
        <fullName evidence="3">C2H2-type domain-containing protein</fullName>
    </recommendedName>
</protein>
<dbReference type="GO" id="GO:0003700">
    <property type="term" value="F:DNA-binding transcription factor activity"/>
    <property type="evidence" value="ECO:0007669"/>
    <property type="project" value="InterPro"/>
</dbReference>
<evidence type="ECO:0000313" key="5">
    <source>
        <dbReference type="Proteomes" id="UP000284375"/>
    </source>
</evidence>
<evidence type="ECO:0000256" key="2">
    <source>
        <dbReference type="SAM" id="MobiDB-lite"/>
    </source>
</evidence>
<evidence type="ECO:0000313" key="4">
    <source>
        <dbReference type="EMBL" id="ROV96392.1"/>
    </source>
</evidence>
<name>A0A423VZ58_CYTCH</name>
<feature type="region of interest" description="Disordered" evidence="2">
    <location>
        <begin position="261"/>
        <end position="348"/>
    </location>
</feature>
<dbReference type="EMBL" id="LJZO01000020">
    <property type="protein sequence ID" value="ROV96392.1"/>
    <property type="molecule type" value="Genomic_DNA"/>
</dbReference>
<dbReference type="Proteomes" id="UP000284375">
    <property type="component" value="Unassembled WGS sequence"/>
</dbReference>
<feature type="region of interest" description="Disordered" evidence="2">
    <location>
        <begin position="609"/>
        <end position="665"/>
    </location>
</feature>
<dbReference type="GO" id="GO:0008270">
    <property type="term" value="F:zinc ion binding"/>
    <property type="evidence" value="ECO:0007669"/>
    <property type="project" value="UniProtKB-KW"/>
</dbReference>
<keyword evidence="1" id="KW-0863">Zinc-finger</keyword>